<organism evidence="2 3">
    <name type="scientific">Fusarium torreyae</name>
    <dbReference type="NCBI Taxonomy" id="1237075"/>
    <lineage>
        <taxon>Eukaryota</taxon>
        <taxon>Fungi</taxon>
        <taxon>Dikarya</taxon>
        <taxon>Ascomycota</taxon>
        <taxon>Pezizomycotina</taxon>
        <taxon>Sordariomycetes</taxon>
        <taxon>Hypocreomycetidae</taxon>
        <taxon>Hypocreales</taxon>
        <taxon>Nectriaceae</taxon>
        <taxon>Fusarium</taxon>
    </lineage>
</organism>
<gene>
    <name evidence="2" type="ORF">NW762_013369</name>
</gene>
<protein>
    <submittedName>
        <fullName evidence="2">Uncharacterized protein</fullName>
    </submittedName>
</protein>
<dbReference type="EMBL" id="JAOQAZ010000041">
    <property type="protein sequence ID" value="KAJ4246817.1"/>
    <property type="molecule type" value="Genomic_DNA"/>
</dbReference>
<accession>A0A9W8V7H1</accession>
<evidence type="ECO:0000256" key="1">
    <source>
        <dbReference type="SAM" id="Coils"/>
    </source>
</evidence>
<feature type="coiled-coil region" evidence="1">
    <location>
        <begin position="120"/>
        <end position="147"/>
    </location>
</feature>
<evidence type="ECO:0000313" key="2">
    <source>
        <dbReference type="EMBL" id="KAJ4246817.1"/>
    </source>
</evidence>
<keyword evidence="1" id="KW-0175">Coiled coil</keyword>
<evidence type="ECO:0000313" key="3">
    <source>
        <dbReference type="Proteomes" id="UP001152049"/>
    </source>
</evidence>
<name>A0A9W8V7H1_9HYPO</name>
<dbReference type="AlphaFoldDB" id="A0A9W8V7H1"/>
<proteinExistence type="predicted"/>
<dbReference type="Proteomes" id="UP001152049">
    <property type="component" value="Unassembled WGS sequence"/>
</dbReference>
<comment type="caution">
    <text evidence="2">The sequence shown here is derived from an EMBL/GenBank/DDBJ whole genome shotgun (WGS) entry which is preliminary data.</text>
</comment>
<keyword evidence="3" id="KW-1185">Reference proteome</keyword>
<reference evidence="2" key="1">
    <citation type="submission" date="2022-09" db="EMBL/GenBank/DDBJ databases">
        <title>Fusarium specimens isolated from Avocado Roots.</title>
        <authorList>
            <person name="Stajich J."/>
            <person name="Roper C."/>
            <person name="Heimlech-Rivalta G."/>
        </authorList>
    </citation>
    <scope>NUCLEOTIDE SEQUENCE</scope>
    <source>
        <strain evidence="2">CF00136</strain>
    </source>
</reference>
<sequence>MSASRAFRRLDFIIRKAAKTAEAELDNTRALKTAADLDLVKLWGKKVELDKRHKQSGKFVANLNSSMDRLSGPDAHDDSGIDSGGPSNTDDVLLGVMKTAAQLYFNTGKKHGAAILGDDADTLSDKISEVKKRISQAEARVEEALLGKKTLVEMTKAKDSHERVRECRDPWAGILKPKETVSE</sequence>